<feature type="domain" description="CBS" evidence="10">
    <location>
        <begin position="74"/>
        <end position="134"/>
    </location>
</feature>
<dbReference type="STRING" id="744872.Spica_2491"/>
<dbReference type="GO" id="GO:0005737">
    <property type="term" value="C:cytoplasm"/>
    <property type="evidence" value="ECO:0007669"/>
    <property type="project" value="InterPro"/>
</dbReference>
<dbReference type="PROSITE" id="PS51371">
    <property type="entry name" value="CBS"/>
    <property type="match status" value="2"/>
</dbReference>
<keyword evidence="12" id="KW-1185">Reference proteome</keyword>
<dbReference type="SUPFAM" id="SSF54631">
    <property type="entry name" value="CBS-domain pair"/>
    <property type="match status" value="2"/>
</dbReference>
<dbReference type="GO" id="GO:0004427">
    <property type="term" value="F:inorganic diphosphate phosphatase activity"/>
    <property type="evidence" value="ECO:0007669"/>
    <property type="project" value="UniProtKB-EC"/>
</dbReference>
<organism evidence="11 12">
    <name type="scientific">Gracilinema caldarium (strain ATCC 51460 / DSM 7334 / H1)</name>
    <name type="common">Treponema caldarium</name>
    <dbReference type="NCBI Taxonomy" id="744872"/>
    <lineage>
        <taxon>Bacteria</taxon>
        <taxon>Pseudomonadati</taxon>
        <taxon>Spirochaetota</taxon>
        <taxon>Spirochaetia</taxon>
        <taxon>Spirochaetales</taxon>
        <taxon>Breznakiellaceae</taxon>
        <taxon>Gracilinema</taxon>
    </lineage>
</organism>
<dbReference type="OrthoDB" id="9766150at2"/>
<dbReference type="PANTHER" id="PTHR12112">
    <property type="entry name" value="BNIP - RELATED"/>
    <property type="match status" value="1"/>
</dbReference>
<reference evidence="12" key="1">
    <citation type="journal article" date="2013" name="Stand. Genomic Sci.">
        <title>Genome sequence of the thermophilic fresh-water bacterium Spirochaeta caldaria type strain (H1(T)), reclassification of Spirochaeta caldaria, Spirochaeta stenostrepta, and Spirochaeta zuelzerae in the genus Treponema as Treponema caldaria comb. nov., Treponema stenostrepta comb. nov., and Treponema zuelzerae comb. nov., and emendation of the genus Treponema.</title>
        <authorList>
            <person name="Abt B."/>
            <person name="Goker M."/>
            <person name="Scheuner C."/>
            <person name="Han C."/>
            <person name="Lu M."/>
            <person name="Misra M."/>
            <person name="Lapidus A."/>
            <person name="Nolan M."/>
            <person name="Lucas S."/>
            <person name="Hammon N."/>
            <person name="Deshpande S."/>
            <person name="Cheng J.F."/>
            <person name="Tapia R."/>
            <person name="Goodwin L.A."/>
            <person name="Pitluck S."/>
            <person name="Liolios K."/>
            <person name="Pagani I."/>
            <person name="Ivanova N."/>
            <person name="Mavromatis K."/>
            <person name="Mikhailova N."/>
            <person name="Huntemann M."/>
            <person name="Pati A."/>
            <person name="Chen A."/>
            <person name="Palaniappan K."/>
            <person name="Land M."/>
            <person name="Hauser L."/>
            <person name="Jeffries C.D."/>
            <person name="Rohde M."/>
            <person name="Spring S."/>
            <person name="Gronow S."/>
            <person name="Detter J.C."/>
            <person name="Bristow J."/>
            <person name="Eisen J.A."/>
            <person name="Markowitz V."/>
            <person name="Hugenholtz P."/>
            <person name="Kyrpides N.C."/>
            <person name="Woyke T."/>
            <person name="Klenk H.P."/>
        </authorList>
    </citation>
    <scope>NUCLEOTIDE SEQUENCE</scope>
    <source>
        <strain evidence="12">ATCC 51460 / DSM 7334 / H1</strain>
    </source>
</reference>
<dbReference type="InterPro" id="IPR046342">
    <property type="entry name" value="CBS_dom_sf"/>
</dbReference>
<dbReference type="NCBIfam" id="NF011442">
    <property type="entry name" value="PRK14869.1-4"/>
    <property type="match status" value="1"/>
</dbReference>
<dbReference type="KEGG" id="scd:Spica_2491"/>
<evidence type="ECO:0000313" key="12">
    <source>
        <dbReference type="Proteomes" id="UP000000503"/>
    </source>
</evidence>
<dbReference type="NCBIfam" id="NF011443">
    <property type="entry name" value="PRK14869.1-5"/>
    <property type="match status" value="1"/>
</dbReference>
<dbReference type="Pfam" id="PF02833">
    <property type="entry name" value="DHHA2"/>
    <property type="match status" value="1"/>
</dbReference>
<dbReference type="InterPro" id="IPR038763">
    <property type="entry name" value="DHH_sf"/>
</dbReference>
<dbReference type="Pfam" id="PF00571">
    <property type="entry name" value="CBS"/>
    <property type="match status" value="2"/>
</dbReference>
<dbReference type="Proteomes" id="UP000000503">
    <property type="component" value="Chromosome"/>
</dbReference>
<evidence type="ECO:0000313" key="11">
    <source>
        <dbReference type="EMBL" id="AEJ20596.1"/>
    </source>
</evidence>
<comment type="catalytic activity">
    <reaction evidence="8">
        <text>diphosphate + H2O = 2 phosphate + H(+)</text>
        <dbReference type="Rhea" id="RHEA:24576"/>
        <dbReference type="ChEBI" id="CHEBI:15377"/>
        <dbReference type="ChEBI" id="CHEBI:15378"/>
        <dbReference type="ChEBI" id="CHEBI:33019"/>
        <dbReference type="ChEBI" id="CHEBI:43474"/>
        <dbReference type="EC" id="3.6.1.1"/>
    </reaction>
</comment>
<dbReference type="GO" id="GO:0046872">
    <property type="term" value="F:metal ion binding"/>
    <property type="evidence" value="ECO:0007669"/>
    <property type="project" value="UniProtKB-KW"/>
</dbReference>
<dbReference type="Gene3D" id="3.90.1640.10">
    <property type="entry name" value="inorganic pyrophosphatase (n-terminal core)"/>
    <property type="match status" value="2"/>
</dbReference>
<evidence type="ECO:0000256" key="8">
    <source>
        <dbReference type="ARBA" id="ARBA00047820"/>
    </source>
</evidence>
<evidence type="ECO:0000256" key="4">
    <source>
        <dbReference type="ARBA" id="ARBA00022723"/>
    </source>
</evidence>
<dbReference type="Pfam" id="PF07085">
    <property type="entry name" value="DRTGG"/>
    <property type="match status" value="1"/>
</dbReference>
<evidence type="ECO:0000256" key="2">
    <source>
        <dbReference type="ARBA" id="ARBA00011643"/>
    </source>
</evidence>
<feature type="domain" description="CBS" evidence="10">
    <location>
        <begin position="255"/>
        <end position="313"/>
    </location>
</feature>
<dbReference type="Gene3D" id="3.10.310.20">
    <property type="entry name" value="DHHA2 domain"/>
    <property type="match status" value="1"/>
</dbReference>
<dbReference type="SUPFAM" id="SSF64182">
    <property type="entry name" value="DHH phosphoesterases"/>
    <property type="match status" value="1"/>
</dbReference>
<dbReference type="InterPro" id="IPR028979">
    <property type="entry name" value="Ser_kin/Pase_Hpr-like_N_sf"/>
</dbReference>
<dbReference type="PANTHER" id="PTHR12112:SF22">
    <property type="entry name" value="MANGANESE-DEPENDENT INORGANIC PYROPHOSPHATASE-RELATED"/>
    <property type="match status" value="1"/>
</dbReference>
<comment type="subunit">
    <text evidence="2">Homohexamer.</text>
</comment>
<dbReference type="RefSeq" id="WP_013969875.1">
    <property type="nucleotide sequence ID" value="NC_015732.1"/>
</dbReference>
<evidence type="ECO:0000256" key="9">
    <source>
        <dbReference type="PROSITE-ProRule" id="PRU00703"/>
    </source>
</evidence>
<evidence type="ECO:0000256" key="6">
    <source>
        <dbReference type="ARBA" id="ARBA00023211"/>
    </source>
</evidence>
<dbReference type="SMART" id="SM01131">
    <property type="entry name" value="DHHA2"/>
    <property type="match status" value="1"/>
</dbReference>
<dbReference type="Pfam" id="PF01368">
    <property type="entry name" value="DHH"/>
    <property type="match status" value="1"/>
</dbReference>
<dbReference type="InterPro" id="IPR000644">
    <property type="entry name" value="CBS_dom"/>
</dbReference>
<evidence type="ECO:0000256" key="1">
    <source>
        <dbReference type="ARBA" id="ARBA00001936"/>
    </source>
</evidence>
<dbReference type="EC" id="3.6.1.1" evidence="3"/>
<dbReference type="Gene3D" id="3.40.1390.20">
    <property type="entry name" value="HprK N-terminal domain-like"/>
    <property type="match status" value="1"/>
</dbReference>
<dbReference type="InterPro" id="IPR038222">
    <property type="entry name" value="DHHA2_dom_sf"/>
</dbReference>
<evidence type="ECO:0000256" key="7">
    <source>
        <dbReference type="ARBA" id="ARBA00032535"/>
    </source>
</evidence>
<dbReference type="AlphaFoldDB" id="F8F4E9"/>
<accession>F8F4E9</accession>
<keyword evidence="4" id="KW-0479">Metal-binding</keyword>
<keyword evidence="9" id="KW-0129">CBS domain</keyword>
<evidence type="ECO:0000259" key="10">
    <source>
        <dbReference type="PROSITE" id="PS51371"/>
    </source>
</evidence>
<dbReference type="InterPro" id="IPR004097">
    <property type="entry name" value="DHHA2"/>
</dbReference>
<comment type="cofactor">
    <cofactor evidence="1">
        <name>Mn(2+)</name>
        <dbReference type="ChEBI" id="CHEBI:29035"/>
    </cofactor>
</comment>
<sequence length="549" mass="61456">MDKLVYVIGHRNPDTDSVVSAAAYARLKVLQGMHYCRAGRAGKINPQTEYIFNRFAVPVPEFIPDLVPKVAYYLNDSPVSVPADISLWEALERMERESLKVLPIVNQDGTYKSLLHYNAFAKYILQKINPHKKSAIPTSINLLINTLRAQPITVFDETEVRKSLIVVAGSTEETFRAHLSAEMPENALVIVGDRKEIQRFCIEKHVRALVITNGITLEKDIIELAEQNRVSIIISPFDTSSTSLLIIYSTPVGFMGDETIQPVNLRDPVRKIRQSLSQSASRCLPVVDDENHIAGVISEGDLIKESNLEVIMVDHNEPTQAIEGIENYKILEVIDHHRLGNLSTRYPITFINKVVGATSTIITNLYREQRVPLDRPTASILLCGILADTLVLQSATTTDIDREAAEYLASITGLEIPQLGRELMSAASQINNRPAEELVRMDMKEYQEQGAHFTVSQVETDTPEELVARKDEILAELNTVKHAGKRLFSALMVTDVTELTSILFVEGEKNFVAQLSFPKLEEGVYMLKDIVSRKKQLMPLLAELVENTQ</sequence>
<dbReference type="SUPFAM" id="SSF75138">
    <property type="entry name" value="HprK N-terminal domain-like"/>
    <property type="match status" value="1"/>
</dbReference>
<keyword evidence="5 11" id="KW-0378">Hydrolase</keyword>
<name>F8F4E9_GRAC1</name>
<dbReference type="EMBL" id="CP002868">
    <property type="protein sequence ID" value="AEJ20596.1"/>
    <property type="molecule type" value="Genomic_DNA"/>
</dbReference>
<dbReference type="InterPro" id="IPR010766">
    <property type="entry name" value="DRTGG"/>
</dbReference>
<protein>
    <recommendedName>
        <fullName evidence="3">inorganic diphosphatase</fullName>
        <ecNumber evidence="3">3.6.1.1</ecNumber>
    </recommendedName>
    <alternativeName>
        <fullName evidence="7">Pyrophosphate phospho-hydrolase</fullName>
    </alternativeName>
</protein>
<dbReference type="eggNOG" id="COG1227">
    <property type="taxonomic scope" value="Bacteria"/>
</dbReference>
<keyword evidence="6" id="KW-0464">Manganese</keyword>
<dbReference type="InterPro" id="IPR001667">
    <property type="entry name" value="DDH_dom"/>
</dbReference>
<dbReference type="HOGENOM" id="CLU_025243_1_0_12"/>
<evidence type="ECO:0000256" key="5">
    <source>
        <dbReference type="ARBA" id="ARBA00022801"/>
    </source>
</evidence>
<gene>
    <name evidence="11" type="ordered locus">Spica_2491</name>
</gene>
<evidence type="ECO:0000256" key="3">
    <source>
        <dbReference type="ARBA" id="ARBA00012146"/>
    </source>
</evidence>
<proteinExistence type="predicted"/>